<gene>
    <name evidence="1" type="ORF">SAMN04487974_102517</name>
</gene>
<keyword evidence="2" id="KW-1185">Reference proteome</keyword>
<sequence>MTSNIRQAFDLVGEDYPTPSATPARVSFSLEKNGIAVRASVTPDYFDTHVLPVMTRLLKEIDTPAPKAQPEPEAAPPKFRKPATASVRQVVDILSAQSGPELLKAAAVSLAVIQNLPVFTREHLFEEAEKAVGHWRKSHSNSADEILKYLLTSGTLVERGDGQLCLNHAEEKAAILALRAAHLA</sequence>
<evidence type="ECO:0000313" key="1">
    <source>
        <dbReference type="EMBL" id="SDG41931.1"/>
    </source>
</evidence>
<accession>A0A1G7U3U2</accession>
<dbReference type="AlphaFoldDB" id="A0A1G7U3U2"/>
<dbReference type="EMBL" id="FNCS01000002">
    <property type="protein sequence ID" value="SDG41931.1"/>
    <property type="molecule type" value="Genomic_DNA"/>
</dbReference>
<organism evidence="1 2">
    <name type="scientific">Pelagibacterium luteolum</name>
    <dbReference type="NCBI Taxonomy" id="440168"/>
    <lineage>
        <taxon>Bacteria</taxon>
        <taxon>Pseudomonadati</taxon>
        <taxon>Pseudomonadota</taxon>
        <taxon>Alphaproteobacteria</taxon>
        <taxon>Hyphomicrobiales</taxon>
        <taxon>Devosiaceae</taxon>
        <taxon>Pelagibacterium</taxon>
    </lineage>
</organism>
<reference evidence="1 2" key="1">
    <citation type="submission" date="2016-10" db="EMBL/GenBank/DDBJ databases">
        <authorList>
            <person name="de Groot N.N."/>
        </authorList>
    </citation>
    <scope>NUCLEOTIDE SEQUENCE [LARGE SCALE GENOMIC DNA]</scope>
    <source>
        <strain evidence="1 2">CGMCC 1.10267</strain>
    </source>
</reference>
<dbReference type="Proteomes" id="UP000199495">
    <property type="component" value="Unassembled WGS sequence"/>
</dbReference>
<dbReference type="RefSeq" id="WP_143009328.1">
    <property type="nucleotide sequence ID" value="NZ_FNCS01000002.1"/>
</dbReference>
<name>A0A1G7U3U2_9HYPH</name>
<evidence type="ECO:0000313" key="2">
    <source>
        <dbReference type="Proteomes" id="UP000199495"/>
    </source>
</evidence>
<protein>
    <submittedName>
        <fullName evidence="1">Uncharacterized protein</fullName>
    </submittedName>
</protein>
<proteinExistence type="predicted"/>